<evidence type="ECO:0000313" key="1">
    <source>
        <dbReference type="EMBL" id="KAH9750422.1"/>
    </source>
</evidence>
<dbReference type="Proteomes" id="UP000829398">
    <property type="component" value="Chromosome 5"/>
</dbReference>
<comment type="caution">
    <text evidence="1">The sequence shown here is derived from an EMBL/GenBank/DDBJ whole genome shotgun (WGS) entry which is preliminary data.</text>
</comment>
<sequence>MRTAAGLGMENYLNENFGSVKPKNSSEEALQRWRRLYGIVKNPKRSFPFTANLAKRSEAEAIRRSNQEAHVCKITSKAEDHSSSSIQLRVDDMACQLEPGELVTMASVHLASSSSQAPINQTVNSTHVTFTFNTPIKLDQSNYLIWKSQVLASIRGNRLEKFIDNSTIPPPSHIAQRIEDELRSVENPEFATWRSQDQVLLGWLLSSMSEGPDYNSVATYITGQVGVGKMNVNEAYAMLLTQEARIEQQTHMLANTDVKQNFKANLTYNRGYKKGNMSGGRGFGGFGYNPGYGNGGNNNSNGYKGGYNGGFGFNANSGSAYGTNYQFKAYQGDNQRGGGGGNWNPNAGNGHTANIYWKLEEFIASGSYRPPPNRNPKSAYLANMEGPADANWYLDSGATHHLTNDINNMHVSEVFTATYLINRLPTPVLSMKSPYESIFHLTPDYQFLRTFGCSCFPFLRDYNQHKFHSHTSKCVFLGYSSVHKGYKCLHPSGKIYIASHVIFYETSFPYSSIFSSSSPSKSSGFQSNLLQQYTIPISNSNLNTFEAATASNDQNYDNLDITSSPLPHNTSSQPSPPATLFQQTTFSSPTQPTMSHSLIHPAQSSQPNPIPSTHKMITRAKAGIFKPKAYLTDHNSLEPSTVLEALSDPKWKAAMQSEYDALTKNKTWTLVPMCSSYKPVGCKWVFRTKYNTDGSVSKYKARLVAKGFHQTAGIDYSETFSPIVKSATVRLILSLAVMKSWNVRQIDVNNAFLNGDLSEDVYMIQPEGFMSKEGYICKLTKALYGLKQAPRAWYDKLKSCLIAWNFCNSKADTSLFVKHDDKGIIIILIYVDDILVTGPDSTLLEEFISNLSKVFALKDLGLVAYFLGVEVCYTAQGMHLSQTNTGFKLEKNVQGPLGQEFEEPALYRSIVGGLQYLILTRPDIAYSVHKLSQYLSNPTLQHWLACKKVLRYLQATATHGLYIQKEGTLGLTGLTGYSDADWACDIDDRKSIGAYCIYLGELARNPILHSKSKHIELDVHYIRDKVLGKELEVRYIPTEEQVADVLTKALSFPKFNYFRSKLNVINRPLSLREDVKEAHVCKITSKAEDHSSSSIQLRVDDMACQLEPGGYEEIRVAVNVQLAAHRFMEKKELEDVSSSEYTVSEAAEFKNVLMTNLVLWAISDIQDLVKKSKWSFLLGFGIAVCACILARATAATRQEFERQLIGAVEIVFSVIQWMIKYFYFSLADLGVNSNYSALVLLLLFSIATLFLLKKDENATDSSHVTYNISSRNLSISHVPSFHYVPRTANRFLLLIIQNVMNQLNLVKDLHLISSPAPLMASAACQVNTDGRMSSWNPERILNMIYSLASTLAPATDHRYNLQCQLQNIQKETAARLC</sequence>
<organism evidence="1 2">
    <name type="scientific">Citrus sinensis</name>
    <name type="common">Sweet orange</name>
    <name type="synonym">Citrus aurantium var. sinensis</name>
    <dbReference type="NCBI Taxonomy" id="2711"/>
    <lineage>
        <taxon>Eukaryota</taxon>
        <taxon>Viridiplantae</taxon>
        <taxon>Streptophyta</taxon>
        <taxon>Embryophyta</taxon>
        <taxon>Tracheophyta</taxon>
        <taxon>Spermatophyta</taxon>
        <taxon>Magnoliopsida</taxon>
        <taxon>eudicotyledons</taxon>
        <taxon>Gunneridae</taxon>
        <taxon>Pentapetalae</taxon>
        <taxon>rosids</taxon>
        <taxon>malvids</taxon>
        <taxon>Sapindales</taxon>
        <taxon>Rutaceae</taxon>
        <taxon>Aurantioideae</taxon>
        <taxon>Citrus</taxon>
    </lineage>
</organism>
<name>A0ACB8K7R5_CITSI</name>
<accession>A0ACB8K7R5</accession>
<evidence type="ECO:0000313" key="2">
    <source>
        <dbReference type="Proteomes" id="UP000829398"/>
    </source>
</evidence>
<dbReference type="EMBL" id="CM039174">
    <property type="protein sequence ID" value="KAH9750422.1"/>
    <property type="molecule type" value="Genomic_DNA"/>
</dbReference>
<gene>
    <name evidence="1" type="ORF">KPL71_013875</name>
</gene>
<keyword evidence="2" id="KW-1185">Reference proteome</keyword>
<proteinExistence type="predicted"/>
<reference evidence="2" key="1">
    <citation type="journal article" date="2023" name="Hortic. Res.">
        <title>A chromosome-level phased genome enabling allele-level studies in sweet orange: a case study on citrus Huanglongbing tolerance.</title>
        <authorList>
            <person name="Wu B."/>
            <person name="Yu Q."/>
            <person name="Deng Z."/>
            <person name="Duan Y."/>
            <person name="Luo F."/>
            <person name="Gmitter F. Jr."/>
        </authorList>
    </citation>
    <scope>NUCLEOTIDE SEQUENCE [LARGE SCALE GENOMIC DNA]</scope>
    <source>
        <strain evidence="2">cv. Valencia</strain>
    </source>
</reference>
<protein>
    <submittedName>
        <fullName evidence="1">Retrovirus-related pol polyprotein from transposon RE1</fullName>
    </submittedName>
</protein>